<dbReference type="Pfam" id="PF13645">
    <property type="entry name" value="YkuD_2"/>
    <property type="match status" value="1"/>
</dbReference>
<dbReference type="PANTHER" id="PTHR38477:SF1">
    <property type="entry name" value="MUREIN L,D-TRANSPEPTIDASE CATALYTIC DOMAIN FAMILY PROTEIN"/>
    <property type="match status" value="1"/>
</dbReference>
<evidence type="ECO:0000313" key="2">
    <source>
        <dbReference type="EMBL" id="NKI19253.1"/>
    </source>
</evidence>
<dbReference type="PANTHER" id="PTHR38477">
    <property type="entry name" value="HYPOTHETICAL EXPORTED PROTEIN"/>
    <property type="match status" value="1"/>
</dbReference>
<keyword evidence="1" id="KW-0732">Signal</keyword>
<protein>
    <submittedName>
        <fullName evidence="2">Murein L,D-transpeptidase catalytic domain family protein</fullName>
    </submittedName>
</protein>
<feature type="signal peptide" evidence="1">
    <location>
        <begin position="1"/>
        <end position="22"/>
    </location>
</feature>
<gene>
    <name evidence="2" type="ORF">HCU74_17740</name>
</gene>
<sequence length="250" mass="27257">MTQNSLLIVAVLLTTAIFTGCASNNASRQGLQPSPETSPRTETDLLTTELAQLAPALNHSVLHRAVAAMHCATRDGAEAGERLAVIDFSLPSSEHRLWIFDLASKSLILEDFVAHGKGSGQNMATVFSNVEGSHQSSLGLFRTAESYYGAHGYSLRMDGLEQGVNDLARMRAIVIHGAKYVDPSWIPRQGRIGRSHGCPAVRPDIAELVVDQLKDGQFLFAYYPDEQWLSRSTYLNCPGDQTSLQISLND</sequence>
<reference evidence="2 3" key="1">
    <citation type="submission" date="2020-04" db="EMBL/GenBank/DDBJ databases">
        <authorList>
            <person name="Yoon J."/>
        </authorList>
    </citation>
    <scope>NUCLEOTIDE SEQUENCE [LARGE SCALE GENOMIC DNA]</scope>
    <source>
        <strain evidence="2 3">KMU-166</strain>
    </source>
</reference>
<accession>A0ABX1GL94</accession>
<dbReference type="RefSeq" id="WP_168451776.1">
    <property type="nucleotide sequence ID" value="NZ_JAAWWK010000007.1"/>
</dbReference>
<name>A0ABX1GL94_9GAMM</name>
<dbReference type="InterPro" id="IPR005490">
    <property type="entry name" value="LD_TPept_cat_dom"/>
</dbReference>
<evidence type="ECO:0000256" key="1">
    <source>
        <dbReference type="SAM" id="SignalP"/>
    </source>
</evidence>
<feature type="chain" id="PRO_5046796573" evidence="1">
    <location>
        <begin position="23"/>
        <end position="250"/>
    </location>
</feature>
<dbReference type="EMBL" id="JAAWWK010000007">
    <property type="protein sequence ID" value="NKI19253.1"/>
    <property type="molecule type" value="Genomic_DNA"/>
</dbReference>
<keyword evidence="3" id="KW-1185">Reference proteome</keyword>
<dbReference type="CDD" id="cd16913">
    <property type="entry name" value="YkuD_like"/>
    <property type="match status" value="1"/>
</dbReference>
<comment type="caution">
    <text evidence="2">The sequence shown here is derived from an EMBL/GenBank/DDBJ whole genome shotgun (WGS) entry which is preliminary data.</text>
</comment>
<dbReference type="InterPro" id="IPR032676">
    <property type="entry name" value="YkuD_2"/>
</dbReference>
<organism evidence="2 3">
    <name type="scientific">Spongiibacter thalassae</name>
    <dbReference type="NCBI Taxonomy" id="2721624"/>
    <lineage>
        <taxon>Bacteria</taxon>
        <taxon>Pseudomonadati</taxon>
        <taxon>Pseudomonadota</taxon>
        <taxon>Gammaproteobacteria</taxon>
        <taxon>Cellvibrionales</taxon>
        <taxon>Spongiibacteraceae</taxon>
        <taxon>Spongiibacter</taxon>
    </lineage>
</organism>
<dbReference type="Proteomes" id="UP000765845">
    <property type="component" value="Unassembled WGS sequence"/>
</dbReference>
<proteinExistence type="predicted"/>
<evidence type="ECO:0000313" key="3">
    <source>
        <dbReference type="Proteomes" id="UP000765845"/>
    </source>
</evidence>